<organism evidence="1 2">
    <name type="scientific">Cichlidogyrus casuarinus</name>
    <dbReference type="NCBI Taxonomy" id="1844966"/>
    <lineage>
        <taxon>Eukaryota</taxon>
        <taxon>Metazoa</taxon>
        <taxon>Spiralia</taxon>
        <taxon>Lophotrochozoa</taxon>
        <taxon>Platyhelminthes</taxon>
        <taxon>Monogenea</taxon>
        <taxon>Monopisthocotylea</taxon>
        <taxon>Dactylogyridea</taxon>
        <taxon>Ancyrocephalidae</taxon>
        <taxon>Cichlidogyrus</taxon>
    </lineage>
</organism>
<sequence>MTPSSDSGIKTFVDIGSGLGHLASYLLHFAPNTSSESLKIIAMESDDYLHSKSEAAANCSIVRLRFHLTKSNLDEAISL</sequence>
<dbReference type="Proteomes" id="UP001626550">
    <property type="component" value="Unassembled WGS sequence"/>
</dbReference>
<dbReference type="AlphaFoldDB" id="A0ABD2PK79"/>
<dbReference type="EMBL" id="JBJKFK010006253">
    <property type="protein sequence ID" value="KAL3307898.1"/>
    <property type="molecule type" value="Genomic_DNA"/>
</dbReference>
<comment type="caution">
    <text evidence="1">The sequence shown here is derived from an EMBL/GenBank/DDBJ whole genome shotgun (WGS) entry which is preliminary data.</text>
</comment>
<evidence type="ECO:0000313" key="2">
    <source>
        <dbReference type="Proteomes" id="UP001626550"/>
    </source>
</evidence>
<proteinExistence type="predicted"/>
<reference evidence="1 2" key="1">
    <citation type="submission" date="2024-11" db="EMBL/GenBank/DDBJ databases">
        <title>Adaptive evolution of stress response genes in parasites aligns with host niche diversity.</title>
        <authorList>
            <person name="Hahn C."/>
            <person name="Resl P."/>
        </authorList>
    </citation>
    <scope>NUCLEOTIDE SEQUENCE [LARGE SCALE GENOMIC DNA]</scope>
    <source>
        <strain evidence="1">EGGRZ-B1_66</strain>
        <tissue evidence="1">Body</tissue>
    </source>
</reference>
<name>A0ABD2PK79_9PLAT</name>
<keyword evidence="2" id="KW-1185">Reference proteome</keyword>
<gene>
    <name evidence="1" type="ORF">Ciccas_013578</name>
</gene>
<accession>A0ABD2PK79</accession>
<evidence type="ECO:0000313" key="1">
    <source>
        <dbReference type="EMBL" id="KAL3307898.1"/>
    </source>
</evidence>
<protein>
    <submittedName>
        <fullName evidence="1">Uncharacterized protein</fullName>
    </submittedName>
</protein>